<reference evidence="1 2" key="1">
    <citation type="submission" date="2016-01" db="EMBL/GenBank/DDBJ databases">
        <title>Draft sequences of Acinetobacter baumannii isolates from wounded military personnel.</title>
        <authorList>
            <person name="Arivett B.A."/>
            <person name="Fiester S.E."/>
            <person name="Ream D.C."/>
            <person name="Actis L.A."/>
        </authorList>
    </citation>
    <scope>NUCLEOTIDE SEQUENCE [LARGE SCALE GENOMIC DNA]</scope>
    <source>
        <strain evidence="1 2">AB2828</strain>
    </source>
</reference>
<gene>
    <name evidence="1" type="ORF">LV35_02864</name>
</gene>
<sequence>MQKSFPCTQCGACCRHVTLSELTIYLDRGDGICRHHDTGTHLCTIYEQRPDVCRVDTYYEQHFKRQYTWGEFIELNLIACKQLSELDKSE</sequence>
<evidence type="ECO:0000313" key="1">
    <source>
        <dbReference type="EMBL" id="KZA14405.1"/>
    </source>
</evidence>
<dbReference type="Pfam" id="PF03692">
    <property type="entry name" value="CxxCxxCC"/>
    <property type="match status" value="1"/>
</dbReference>
<dbReference type="RefSeq" id="WP_001172372.1">
    <property type="nucleotide sequence ID" value="NZ_AP031582.1"/>
</dbReference>
<keyword evidence="1" id="KW-0282">Flagellum</keyword>
<organism evidence="1 2">
    <name type="scientific">Acinetobacter baumannii</name>
    <dbReference type="NCBI Taxonomy" id="470"/>
    <lineage>
        <taxon>Bacteria</taxon>
        <taxon>Pseudomonadati</taxon>
        <taxon>Pseudomonadota</taxon>
        <taxon>Gammaproteobacteria</taxon>
        <taxon>Moraxellales</taxon>
        <taxon>Moraxellaceae</taxon>
        <taxon>Acinetobacter</taxon>
        <taxon>Acinetobacter calcoaceticus/baumannii complex</taxon>
    </lineage>
</organism>
<comment type="caution">
    <text evidence="1">The sequence shown here is derived from an EMBL/GenBank/DDBJ whole genome shotgun (WGS) entry which is preliminary data.</text>
</comment>
<dbReference type="EMBL" id="LRDT01000036">
    <property type="protein sequence ID" value="KZA14405.1"/>
    <property type="molecule type" value="Genomic_DNA"/>
</dbReference>
<protein>
    <submittedName>
        <fullName evidence="1">Flagellin N-methylase</fullName>
    </submittedName>
</protein>
<name>A0AAJ0QW36_ACIBA</name>
<keyword evidence="1" id="KW-0969">Cilium</keyword>
<dbReference type="Proteomes" id="UP000076296">
    <property type="component" value="Unassembled WGS sequence"/>
</dbReference>
<keyword evidence="1" id="KW-0966">Cell projection</keyword>
<dbReference type="InterPro" id="IPR005358">
    <property type="entry name" value="Puta_zinc/iron-chelating_dom"/>
</dbReference>
<proteinExistence type="predicted"/>
<evidence type="ECO:0000313" key="2">
    <source>
        <dbReference type="Proteomes" id="UP000076296"/>
    </source>
</evidence>
<dbReference type="AlphaFoldDB" id="A0AAJ0QW36"/>
<accession>A0AAJ0QW36</accession>